<gene>
    <name evidence="4" type="ORF">VA603_13010</name>
</gene>
<dbReference type="RefSeq" id="WP_323439097.1">
    <property type="nucleotide sequence ID" value="NZ_JAYFUH010000248.1"/>
</dbReference>
<evidence type="ECO:0000259" key="3">
    <source>
        <dbReference type="Pfam" id="PF01494"/>
    </source>
</evidence>
<feature type="domain" description="FAD-binding" evidence="3">
    <location>
        <begin position="18"/>
        <end position="334"/>
    </location>
</feature>
<dbReference type="InterPro" id="IPR050493">
    <property type="entry name" value="FAD-dep_Monooxygenase_BioMet"/>
</dbReference>
<keyword evidence="1" id="KW-0560">Oxidoreductase</keyword>
<sequence>MTQWNAHRALYEQEGFSVEIGILGGGIAGLSVALALRKQGYSPRVYERRAAPATMGAGVTLWPNASFVLEELGLLQDIAAIGGRPLTMRRQDDAGNALGGLDIGLLDRTMGYPTHTVLRRHLQEVLLDHAARARIPVEFGHQAVAIELDAHGRAVAQFDNGTSIRPDLPIGADGRMNSVARKFVAGDNAPIYQGFVNWIGVAQSQHALVDDGAILDYWGTGERFGCVPVRPDLVYWAAAQARPASQAIPSADMRGDIEDLFAGWPEPVADIIRATPANAIRLIAVHDLEPLQTWSRANVLLVGDAAHAPLPTSGQGACQALEDAWHLVRCLDSAGGGLDDVFQAFSRIRAPKTARLAEQGRGFARGLFATDPESCRIRNERAKASNPARDVQLLAAGWAQGLPMPAGSEGMPAQTGGFDSLYRIE</sequence>
<keyword evidence="5" id="KW-1185">Reference proteome</keyword>
<dbReference type="Pfam" id="PF01494">
    <property type="entry name" value="FAD_binding_3"/>
    <property type="match status" value="1"/>
</dbReference>
<keyword evidence="2 4" id="KW-0503">Monooxygenase</keyword>
<name>A0ABU5V694_9GAMM</name>
<dbReference type="PANTHER" id="PTHR13789:SF309">
    <property type="entry name" value="PUTATIVE (AFU_ORTHOLOGUE AFUA_6G14510)-RELATED"/>
    <property type="match status" value="1"/>
</dbReference>
<dbReference type="InterPro" id="IPR002938">
    <property type="entry name" value="FAD-bd"/>
</dbReference>
<organism evidence="4 5">
    <name type="scientific">Stenotrophomonas capsici</name>
    <dbReference type="NCBI Taxonomy" id="3110230"/>
    <lineage>
        <taxon>Bacteria</taxon>
        <taxon>Pseudomonadati</taxon>
        <taxon>Pseudomonadota</taxon>
        <taxon>Gammaproteobacteria</taxon>
        <taxon>Lysobacterales</taxon>
        <taxon>Lysobacteraceae</taxon>
        <taxon>Stenotrophomonas</taxon>
    </lineage>
</organism>
<evidence type="ECO:0000313" key="5">
    <source>
        <dbReference type="Proteomes" id="UP001301653"/>
    </source>
</evidence>
<evidence type="ECO:0000256" key="1">
    <source>
        <dbReference type="ARBA" id="ARBA00023002"/>
    </source>
</evidence>
<accession>A0ABU5V694</accession>
<dbReference type="EMBL" id="JAYFUH010000248">
    <property type="protein sequence ID" value="MEA5668462.1"/>
    <property type="molecule type" value="Genomic_DNA"/>
</dbReference>
<dbReference type="Proteomes" id="UP001301653">
    <property type="component" value="Unassembled WGS sequence"/>
</dbReference>
<dbReference type="GO" id="GO:0004497">
    <property type="term" value="F:monooxygenase activity"/>
    <property type="evidence" value="ECO:0007669"/>
    <property type="project" value="UniProtKB-KW"/>
</dbReference>
<reference evidence="4 5" key="1">
    <citation type="submission" date="2023-12" db="EMBL/GenBank/DDBJ databases">
        <title>Stenotrophomonas guangdongensis sp. nov., isolated from wilted pepper plants (Capsicum annuum).</title>
        <authorList>
            <person name="Qiu M."/>
            <person name="Li Y."/>
            <person name="Liu Q."/>
            <person name="Zhang X."/>
            <person name="Huang Y."/>
            <person name="Guo R."/>
            <person name="Hu M."/>
            <person name="Zhou J."/>
            <person name="Zhou X."/>
        </authorList>
    </citation>
    <scope>NUCLEOTIDE SEQUENCE [LARGE SCALE GENOMIC DNA]</scope>
    <source>
        <strain evidence="4 5">MH1</strain>
    </source>
</reference>
<evidence type="ECO:0000313" key="4">
    <source>
        <dbReference type="EMBL" id="MEA5668462.1"/>
    </source>
</evidence>
<protein>
    <submittedName>
        <fullName evidence="4">FAD-dependent monooxygenase</fullName>
    </submittedName>
</protein>
<dbReference type="SUPFAM" id="SSF51905">
    <property type="entry name" value="FAD/NAD(P)-binding domain"/>
    <property type="match status" value="1"/>
</dbReference>
<evidence type="ECO:0000256" key="2">
    <source>
        <dbReference type="ARBA" id="ARBA00023033"/>
    </source>
</evidence>
<dbReference type="Gene3D" id="3.50.50.60">
    <property type="entry name" value="FAD/NAD(P)-binding domain"/>
    <property type="match status" value="1"/>
</dbReference>
<dbReference type="InterPro" id="IPR036188">
    <property type="entry name" value="FAD/NAD-bd_sf"/>
</dbReference>
<comment type="caution">
    <text evidence="4">The sequence shown here is derived from an EMBL/GenBank/DDBJ whole genome shotgun (WGS) entry which is preliminary data.</text>
</comment>
<dbReference type="PRINTS" id="PR00420">
    <property type="entry name" value="RNGMNOXGNASE"/>
</dbReference>
<dbReference type="PANTHER" id="PTHR13789">
    <property type="entry name" value="MONOOXYGENASE"/>
    <property type="match status" value="1"/>
</dbReference>
<proteinExistence type="predicted"/>